<dbReference type="Gene3D" id="1.25.40.540">
    <property type="entry name" value="TAP42-like family"/>
    <property type="match status" value="1"/>
</dbReference>
<name>A0A5E4QZX4_9NEOP</name>
<evidence type="ECO:0008006" key="5">
    <source>
        <dbReference type="Google" id="ProtNLM"/>
    </source>
</evidence>
<dbReference type="FunFam" id="1.25.40.540:FF:000003">
    <property type="entry name" value="Immunoglobulin (CD79A)-binding protein 1"/>
    <property type="match status" value="1"/>
</dbReference>
<dbReference type="InterPro" id="IPR038511">
    <property type="entry name" value="TAP42/TAP46-like_sf"/>
</dbReference>
<keyword evidence="4" id="KW-1185">Reference proteome</keyword>
<dbReference type="GO" id="GO:0009966">
    <property type="term" value="P:regulation of signal transduction"/>
    <property type="evidence" value="ECO:0007669"/>
    <property type="project" value="InterPro"/>
</dbReference>
<dbReference type="PANTHER" id="PTHR10933:SF9">
    <property type="entry name" value="IMMUNOGLOBULIN-BINDING PROTEIN 1"/>
    <property type="match status" value="1"/>
</dbReference>
<organism evidence="3 4">
    <name type="scientific">Leptidea sinapis</name>
    <dbReference type="NCBI Taxonomy" id="189913"/>
    <lineage>
        <taxon>Eukaryota</taxon>
        <taxon>Metazoa</taxon>
        <taxon>Ecdysozoa</taxon>
        <taxon>Arthropoda</taxon>
        <taxon>Hexapoda</taxon>
        <taxon>Insecta</taxon>
        <taxon>Pterygota</taxon>
        <taxon>Neoptera</taxon>
        <taxon>Endopterygota</taxon>
        <taxon>Lepidoptera</taxon>
        <taxon>Glossata</taxon>
        <taxon>Ditrysia</taxon>
        <taxon>Papilionoidea</taxon>
        <taxon>Pieridae</taxon>
        <taxon>Dismorphiinae</taxon>
        <taxon>Leptidea</taxon>
    </lineage>
</organism>
<feature type="region of interest" description="Disordered" evidence="2">
    <location>
        <begin position="282"/>
        <end position="344"/>
    </location>
</feature>
<reference evidence="3 4" key="1">
    <citation type="submission" date="2017-07" db="EMBL/GenBank/DDBJ databases">
        <authorList>
            <person name="Talla V."/>
            <person name="Backstrom N."/>
        </authorList>
    </citation>
    <scope>NUCLEOTIDE SEQUENCE [LARGE SCALE GENOMIC DNA]</scope>
</reference>
<gene>
    <name evidence="3" type="ORF">LSINAPIS_LOCUS12682</name>
</gene>
<dbReference type="PANTHER" id="PTHR10933">
    <property type="entry name" value="IMMUNOGLOBULIN-BINDING PROTEIN 1"/>
    <property type="match status" value="1"/>
</dbReference>
<dbReference type="GO" id="GO:0005829">
    <property type="term" value="C:cytosol"/>
    <property type="evidence" value="ECO:0007669"/>
    <property type="project" value="TreeGrafter"/>
</dbReference>
<comment type="similarity">
    <text evidence="1">Belongs to the IGBP1/TAP42 family.</text>
</comment>
<proteinExistence type="inferred from homology"/>
<dbReference type="Pfam" id="PF04177">
    <property type="entry name" value="TAP42"/>
    <property type="match status" value="1"/>
</dbReference>
<protein>
    <recommendedName>
        <fullName evidence="5">Immunoglobulin-binding protein 1</fullName>
    </recommendedName>
</protein>
<dbReference type="EMBL" id="FZQP02006110">
    <property type="protein sequence ID" value="VVD02473.1"/>
    <property type="molecule type" value="Genomic_DNA"/>
</dbReference>
<dbReference type="GO" id="GO:0035303">
    <property type="term" value="P:regulation of dephosphorylation"/>
    <property type="evidence" value="ECO:0007669"/>
    <property type="project" value="TreeGrafter"/>
</dbReference>
<evidence type="ECO:0000313" key="3">
    <source>
        <dbReference type="EMBL" id="VVD02473.1"/>
    </source>
</evidence>
<dbReference type="AlphaFoldDB" id="A0A5E4QZX4"/>
<sequence length="344" mass="39205">MAQSEASSSVEEESLDVIFDKAMKLFDSIENGKVATNSDAVQMSIKTAISKFEKATNLVSLSGMFSKNESLEELPTETLKYLLLPSLLGTLTLKLCNQPRKNIIHVAEIYFRDFIQRCKDYGVTDVEIPHTSANDDRSVERIQTEIAKIANMVMTREAKIQRYKEMKELKEKLSTLSKAMDSPNADEHTKREYFTTLLLSSVNQAVDELNSLDQEKPILEYMARQLTETGKPAKRERAPPLKPVIITRDAIQKAVYGAGYPGLPTLTIEEFYDKRVREGTFPAAGTNIPHRTIQNAEADGDEAEQIRKEQMVEEDDPEELQRQRNMDEYKDDHRRGWGNRHNRS</sequence>
<evidence type="ECO:0000256" key="1">
    <source>
        <dbReference type="ARBA" id="ARBA00034730"/>
    </source>
</evidence>
<evidence type="ECO:0000256" key="2">
    <source>
        <dbReference type="SAM" id="MobiDB-lite"/>
    </source>
</evidence>
<feature type="compositionally biased region" description="Basic and acidic residues" evidence="2">
    <location>
        <begin position="319"/>
        <end position="335"/>
    </location>
</feature>
<dbReference type="Proteomes" id="UP000324832">
    <property type="component" value="Unassembled WGS sequence"/>
</dbReference>
<dbReference type="InterPro" id="IPR007304">
    <property type="entry name" value="TAP46-like"/>
</dbReference>
<dbReference type="GO" id="GO:0051721">
    <property type="term" value="F:protein phosphatase 2A binding"/>
    <property type="evidence" value="ECO:0007669"/>
    <property type="project" value="TreeGrafter"/>
</dbReference>
<evidence type="ECO:0000313" key="4">
    <source>
        <dbReference type="Proteomes" id="UP000324832"/>
    </source>
</evidence>
<accession>A0A5E4QZX4</accession>